<reference evidence="1 2" key="1">
    <citation type="journal article" date="2024" name="IMA Fungus">
        <title>Apiospora arundinis, a panoply of carbohydrate-active enzymes and secondary metabolites.</title>
        <authorList>
            <person name="Sorensen T."/>
            <person name="Petersen C."/>
            <person name="Muurmann A.T."/>
            <person name="Christiansen J.V."/>
            <person name="Brundto M.L."/>
            <person name="Overgaard C.K."/>
            <person name="Boysen A.T."/>
            <person name="Wollenberg R.D."/>
            <person name="Larsen T.O."/>
            <person name="Sorensen J.L."/>
            <person name="Nielsen K.L."/>
            <person name="Sondergaard T.E."/>
        </authorList>
    </citation>
    <scope>NUCLEOTIDE SEQUENCE [LARGE SCALE GENOMIC DNA]</scope>
    <source>
        <strain evidence="1 2">AAU 773</strain>
    </source>
</reference>
<keyword evidence="2" id="KW-1185">Reference proteome</keyword>
<sequence>MATFLQDMGADATIYYHGQEKGWSISADEHPCIMLAYNDKWWRLNWDAKYLSRLGDKRRAELSCTPTPLRDRYYRYSAGECLYCTGYYDDTIIQQIGQAPQDKYEARML</sequence>
<name>A0ABR2HTI8_9PEZI</name>
<evidence type="ECO:0000313" key="1">
    <source>
        <dbReference type="EMBL" id="KAK8851982.1"/>
    </source>
</evidence>
<organism evidence="1 2">
    <name type="scientific">Apiospora arundinis</name>
    <dbReference type="NCBI Taxonomy" id="335852"/>
    <lineage>
        <taxon>Eukaryota</taxon>
        <taxon>Fungi</taxon>
        <taxon>Dikarya</taxon>
        <taxon>Ascomycota</taxon>
        <taxon>Pezizomycotina</taxon>
        <taxon>Sordariomycetes</taxon>
        <taxon>Xylariomycetidae</taxon>
        <taxon>Amphisphaeriales</taxon>
        <taxon>Apiosporaceae</taxon>
        <taxon>Apiospora</taxon>
    </lineage>
</organism>
<protein>
    <submittedName>
        <fullName evidence="1">Uncharacterized protein</fullName>
    </submittedName>
</protein>
<proteinExistence type="predicted"/>
<gene>
    <name evidence="1" type="ORF">PGQ11_014461</name>
</gene>
<evidence type="ECO:0000313" key="2">
    <source>
        <dbReference type="Proteomes" id="UP001390339"/>
    </source>
</evidence>
<comment type="caution">
    <text evidence="1">The sequence shown here is derived from an EMBL/GenBank/DDBJ whole genome shotgun (WGS) entry which is preliminary data.</text>
</comment>
<accession>A0ABR2HTI8</accession>
<dbReference type="EMBL" id="JAPCWZ010000009">
    <property type="protein sequence ID" value="KAK8851982.1"/>
    <property type="molecule type" value="Genomic_DNA"/>
</dbReference>
<dbReference type="Proteomes" id="UP001390339">
    <property type="component" value="Unassembled WGS sequence"/>
</dbReference>